<proteinExistence type="predicted"/>
<dbReference type="AlphaFoldDB" id="A0A250G465"/>
<feature type="transmembrane region" description="Helical" evidence="1">
    <location>
        <begin position="46"/>
        <end position="68"/>
    </location>
</feature>
<accession>A0A250G465</accession>
<keyword evidence="1" id="KW-1133">Transmembrane helix</keyword>
<feature type="transmembrane region" description="Helical" evidence="1">
    <location>
        <begin position="6"/>
        <end position="39"/>
    </location>
</feature>
<gene>
    <name evidence="2" type="ORF">CGC56_01580</name>
</gene>
<keyword evidence="1" id="KW-0472">Membrane</keyword>
<protein>
    <submittedName>
        <fullName evidence="2">Uncharacterized protein</fullName>
    </submittedName>
</protein>
<name>A0A250G465_9FLAO</name>
<sequence>MKKYNYIIGVFLIILGCLSGIILDTLGFILAILGIVLVLFSKQKVWIKLLTIFLLPIILVYGMFIFIFSNS</sequence>
<organism evidence="2 3">
    <name type="scientific">Capnocytophaga canimorsus</name>
    <dbReference type="NCBI Taxonomy" id="28188"/>
    <lineage>
        <taxon>Bacteria</taxon>
        <taxon>Pseudomonadati</taxon>
        <taxon>Bacteroidota</taxon>
        <taxon>Flavobacteriia</taxon>
        <taxon>Flavobacteriales</taxon>
        <taxon>Flavobacteriaceae</taxon>
        <taxon>Capnocytophaga</taxon>
    </lineage>
</organism>
<dbReference type="RefSeq" id="WP_095916622.1">
    <property type="nucleotide sequence ID" value="NZ_CP022388.1"/>
</dbReference>
<dbReference type="EMBL" id="CP022388">
    <property type="protein sequence ID" value="ATA90977.1"/>
    <property type="molecule type" value="Genomic_DNA"/>
</dbReference>
<dbReference type="Proteomes" id="UP000243136">
    <property type="component" value="Chromosome"/>
</dbReference>
<reference evidence="3" key="1">
    <citation type="submission" date="2017-06" db="EMBL/GenBank/DDBJ databases">
        <title>Capnocytophaga spp. assemblies.</title>
        <authorList>
            <person name="Gulvik C.A."/>
        </authorList>
    </citation>
    <scope>NUCLEOTIDE SEQUENCE [LARGE SCALE GENOMIC DNA]</scope>
    <source>
        <strain evidence="3">H5594</strain>
    </source>
</reference>
<evidence type="ECO:0000313" key="2">
    <source>
        <dbReference type="EMBL" id="ATA90977.1"/>
    </source>
</evidence>
<keyword evidence="1" id="KW-0812">Transmembrane</keyword>
<dbReference type="PROSITE" id="PS51257">
    <property type="entry name" value="PROKAR_LIPOPROTEIN"/>
    <property type="match status" value="1"/>
</dbReference>
<evidence type="ECO:0000256" key="1">
    <source>
        <dbReference type="SAM" id="Phobius"/>
    </source>
</evidence>
<evidence type="ECO:0000313" key="3">
    <source>
        <dbReference type="Proteomes" id="UP000243136"/>
    </source>
</evidence>